<accession>A0A517P9F8</accession>
<name>A0A517P9F8_9PLAN</name>
<dbReference type="KEGG" id="acaf:CA12_21020"/>
<keyword evidence="3" id="KW-1185">Reference proteome</keyword>
<evidence type="ECO:0000313" key="3">
    <source>
        <dbReference type="Proteomes" id="UP000318741"/>
    </source>
</evidence>
<evidence type="ECO:0000256" key="1">
    <source>
        <dbReference type="SAM" id="MobiDB-lite"/>
    </source>
</evidence>
<reference evidence="2 3" key="1">
    <citation type="submission" date="2019-02" db="EMBL/GenBank/DDBJ databases">
        <title>Deep-cultivation of Planctomycetes and their phenomic and genomic characterization uncovers novel biology.</title>
        <authorList>
            <person name="Wiegand S."/>
            <person name="Jogler M."/>
            <person name="Boedeker C."/>
            <person name="Pinto D."/>
            <person name="Vollmers J."/>
            <person name="Rivas-Marin E."/>
            <person name="Kohn T."/>
            <person name="Peeters S.H."/>
            <person name="Heuer A."/>
            <person name="Rast P."/>
            <person name="Oberbeckmann S."/>
            <person name="Bunk B."/>
            <person name="Jeske O."/>
            <person name="Meyerdierks A."/>
            <person name="Storesund J.E."/>
            <person name="Kallscheuer N."/>
            <person name="Luecker S."/>
            <person name="Lage O.M."/>
            <person name="Pohl T."/>
            <person name="Merkel B.J."/>
            <person name="Hornburger P."/>
            <person name="Mueller R.-W."/>
            <person name="Bruemmer F."/>
            <person name="Labrenz M."/>
            <person name="Spormann A.M."/>
            <person name="Op den Camp H."/>
            <person name="Overmann J."/>
            <person name="Amann R."/>
            <person name="Jetten M.S.M."/>
            <person name="Mascher T."/>
            <person name="Medema M.H."/>
            <person name="Devos D.P."/>
            <person name="Kaster A.-K."/>
            <person name="Ovreas L."/>
            <person name="Rohde M."/>
            <person name="Galperin M.Y."/>
            <person name="Jogler C."/>
        </authorList>
    </citation>
    <scope>NUCLEOTIDE SEQUENCE [LARGE SCALE GENOMIC DNA]</scope>
    <source>
        <strain evidence="2 3">CA12</strain>
    </source>
</reference>
<organism evidence="2 3">
    <name type="scientific">Alienimonas californiensis</name>
    <dbReference type="NCBI Taxonomy" id="2527989"/>
    <lineage>
        <taxon>Bacteria</taxon>
        <taxon>Pseudomonadati</taxon>
        <taxon>Planctomycetota</taxon>
        <taxon>Planctomycetia</taxon>
        <taxon>Planctomycetales</taxon>
        <taxon>Planctomycetaceae</taxon>
        <taxon>Alienimonas</taxon>
    </lineage>
</organism>
<evidence type="ECO:0000313" key="2">
    <source>
        <dbReference type="EMBL" id="QDT16004.1"/>
    </source>
</evidence>
<protein>
    <submittedName>
        <fullName evidence="2">Uncharacterized protein</fullName>
    </submittedName>
</protein>
<proteinExistence type="predicted"/>
<dbReference type="EMBL" id="CP036265">
    <property type="protein sequence ID" value="QDT16004.1"/>
    <property type="molecule type" value="Genomic_DNA"/>
</dbReference>
<dbReference type="Proteomes" id="UP000318741">
    <property type="component" value="Chromosome"/>
</dbReference>
<feature type="region of interest" description="Disordered" evidence="1">
    <location>
        <begin position="218"/>
        <end position="241"/>
    </location>
</feature>
<dbReference type="RefSeq" id="WP_165700678.1">
    <property type="nucleotide sequence ID" value="NZ_CP036265.1"/>
</dbReference>
<sequence>MPLRFVLPSLPRSPRTLPGALLAATLLTGCGEEEDPIAVYTVPALEQTDPAAVPATPPAATPPFAPFAGGAAGGGMTGVQTPDEPQRLLGAIATARADDGALWYFKLNGPVAAVEAAEEDFGAWLETVTFADGEPTWTTPEGWTEQPGSGMRAATLLTPDGTEATVIRLGVSGDLDERIDADVERWRGQVGATGDAGTVEEVTLADGSTAQLLSVSTPAGAMGGETASSSPAKPQASVKPPAEAVPFEYKRPEGWSDEPAPATARLAFATGDGEDAARATISEFPAGAMALPDLVGIVAEQSGTGAWNPQEDAGPITVGGADAVRIELPAKEDGPTVLAAALTRGESLWLFKLIGDQEAVAAATPAFEAFLADVRFTDTNNEGE</sequence>
<gene>
    <name evidence="2" type="ORF">CA12_21020</name>
</gene>
<dbReference type="PROSITE" id="PS51257">
    <property type="entry name" value="PROKAR_LIPOPROTEIN"/>
    <property type="match status" value="1"/>
</dbReference>
<dbReference type="AlphaFoldDB" id="A0A517P9F8"/>